<dbReference type="GO" id="GO:0006508">
    <property type="term" value="P:proteolysis"/>
    <property type="evidence" value="ECO:0007669"/>
    <property type="project" value="InterPro"/>
</dbReference>
<organism evidence="2 3">
    <name type="scientific">Candidatus Criblamydia sequanensis CRIB-18</name>
    <dbReference type="NCBI Taxonomy" id="1437425"/>
    <lineage>
        <taxon>Bacteria</taxon>
        <taxon>Pseudomonadati</taxon>
        <taxon>Chlamydiota</taxon>
        <taxon>Chlamydiia</taxon>
        <taxon>Parachlamydiales</taxon>
        <taxon>Candidatus Criblamydiaceae</taxon>
        <taxon>Candidatus Criblamydia</taxon>
    </lineage>
</organism>
<dbReference type="SUPFAM" id="SSF53474">
    <property type="entry name" value="alpha/beta-Hydrolases"/>
    <property type="match status" value="1"/>
</dbReference>
<gene>
    <name evidence="2" type="ORF">CSEC_0245</name>
</gene>
<reference evidence="2" key="2">
    <citation type="submission" date="2014-09" db="EMBL/GenBank/DDBJ databases">
        <title>Criblamydia sequanensis harbors a mega-plasmid encoding arsenite resistance.</title>
        <authorList>
            <person name="Bertelli C."/>
            <person name="Goesmann A."/>
            <person name="Greub G."/>
        </authorList>
    </citation>
    <scope>NUCLEOTIDE SEQUENCE [LARGE SCALE GENOMIC DNA]</scope>
    <source>
        <strain evidence="2">CRIB-18</strain>
    </source>
</reference>
<dbReference type="AlphaFoldDB" id="A0A090DVV6"/>
<feature type="signal peptide" evidence="1">
    <location>
        <begin position="1"/>
        <end position="20"/>
    </location>
</feature>
<protein>
    <submittedName>
        <fullName evidence="2">Carboxypeptidase</fullName>
    </submittedName>
</protein>
<proteinExistence type="predicted"/>
<evidence type="ECO:0000313" key="3">
    <source>
        <dbReference type="Proteomes" id="UP000031552"/>
    </source>
</evidence>
<dbReference type="GO" id="GO:0004185">
    <property type="term" value="F:serine-type carboxypeptidase activity"/>
    <property type="evidence" value="ECO:0007669"/>
    <property type="project" value="InterPro"/>
</dbReference>
<evidence type="ECO:0000256" key="1">
    <source>
        <dbReference type="SAM" id="SignalP"/>
    </source>
</evidence>
<accession>A0A090DVV6</accession>
<dbReference type="RefSeq" id="WP_041016577.1">
    <property type="nucleotide sequence ID" value="NZ_CCEJ010000001.1"/>
</dbReference>
<dbReference type="Gene3D" id="3.40.50.1820">
    <property type="entry name" value="alpha/beta hydrolase"/>
    <property type="match status" value="1"/>
</dbReference>
<dbReference type="eggNOG" id="COG2939">
    <property type="taxonomic scope" value="Bacteria"/>
</dbReference>
<dbReference type="InterPro" id="IPR001563">
    <property type="entry name" value="Peptidase_S10"/>
</dbReference>
<keyword evidence="2" id="KW-0121">Carboxypeptidase</keyword>
<dbReference type="InterPro" id="IPR029058">
    <property type="entry name" value="AB_hydrolase_fold"/>
</dbReference>
<dbReference type="Pfam" id="PF00450">
    <property type="entry name" value="Peptidase_S10"/>
    <property type="match status" value="1"/>
</dbReference>
<evidence type="ECO:0000313" key="2">
    <source>
        <dbReference type="EMBL" id="CDR33084.1"/>
    </source>
</evidence>
<dbReference type="STRING" id="1437425.CSEC_0245"/>
<keyword evidence="2" id="KW-0645">Protease</keyword>
<name>A0A090DVV6_9BACT</name>
<dbReference type="Proteomes" id="UP000031552">
    <property type="component" value="Unassembled WGS sequence"/>
</dbReference>
<sequence>MIKAIIFRFYLLLLPFSLLAKTLEENPVVSKHSITINNTPIEYQTAAGSYITQSKSGHKAKVYFVSYFKTGEDAKERPITFCFNGGPGASSTFLQLGGIGPKKAALDINDASKRFKIQDNDLSILDLTDLVFIDPVSTGYSHALDKKKEKLFHGVERDIDILSEFIRLFLIKNDRFASPKYLLGASYGAYRVIGLLLNLEKRKILCQGVILISPALDLNLINLGDEEDLTYIFSLPTYAAIASYHGKIQENDLSHLLEKAEYFSKTTYLTTLFQGNNVQKKDKLETLKKLNEFTSLDISLIKKSNLRIAPSVFTKQLLASQNKLVGRFDGRITGSSYLNLKPWSEYDPSFSSIVTTLNSAYHVFAKNTLRFEIEEEYRILANVFPWKGFSQGEIAPSFRDDIARLMSIYPFFKMFVASGIYDLATPYFGTSYYLSHLNVPLRPVYPIEHHIYPAGHMLYMDKAVLPDLKRDLTNYFQLVR</sequence>
<keyword evidence="2" id="KW-0378">Hydrolase</keyword>
<feature type="chain" id="PRO_5001854370" evidence="1">
    <location>
        <begin position="21"/>
        <end position="480"/>
    </location>
</feature>
<dbReference type="EMBL" id="CCEJ010000001">
    <property type="protein sequence ID" value="CDR33084.1"/>
    <property type="molecule type" value="Genomic_DNA"/>
</dbReference>
<keyword evidence="3" id="KW-1185">Reference proteome</keyword>
<comment type="caution">
    <text evidence="2">The sequence shown here is derived from an EMBL/GenBank/DDBJ whole genome shotgun (WGS) entry which is preliminary data.</text>
</comment>
<keyword evidence="1" id="KW-0732">Signal</keyword>
<reference evidence="2" key="1">
    <citation type="submission" date="2013-12" db="EMBL/GenBank/DDBJ databases">
        <authorList>
            <person name="Linke B."/>
        </authorList>
    </citation>
    <scope>NUCLEOTIDE SEQUENCE [LARGE SCALE GENOMIC DNA]</scope>
    <source>
        <strain evidence="2">CRIB-18</strain>
    </source>
</reference>